<feature type="compositionally biased region" description="Acidic residues" evidence="2">
    <location>
        <begin position="48"/>
        <end position="60"/>
    </location>
</feature>
<comment type="caution">
    <text evidence="4">The sequence shown here is derived from an EMBL/GenBank/DDBJ whole genome shotgun (WGS) entry which is preliminary data.</text>
</comment>
<keyword evidence="1" id="KW-0175">Coiled coil</keyword>
<feature type="compositionally biased region" description="Low complexity" evidence="2">
    <location>
        <begin position="72"/>
        <end position="87"/>
    </location>
</feature>
<reference evidence="4" key="2">
    <citation type="submission" date="2021-09" db="EMBL/GenBank/DDBJ databases">
        <authorList>
            <person name="Gilroy R."/>
        </authorList>
    </citation>
    <scope>NUCLEOTIDE SEQUENCE</scope>
    <source>
        <strain evidence="4">ChiHjej13B12-14962</strain>
    </source>
</reference>
<protein>
    <submittedName>
        <fullName evidence="4">Uncharacterized protein</fullName>
    </submittedName>
</protein>
<evidence type="ECO:0000313" key="5">
    <source>
        <dbReference type="Proteomes" id="UP000703315"/>
    </source>
</evidence>
<name>A0A921FKL4_9MICC</name>
<feature type="compositionally biased region" description="Polar residues" evidence="2">
    <location>
        <begin position="291"/>
        <end position="309"/>
    </location>
</feature>
<keyword evidence="3" id="KW-1133">Transmembrane helix</keyword>
<feature type="region of interest" description="Disordered" evidence="2">
    <location>
        <begin position="1"/>
        <end position="173"/>
    </location>
</feature>
<sequence>MSKSYPSRRELRLQREREERAKLRDEEAQRWAIELEQRAARAARDEPTEQVENQDADIDDTASLGRRASGRPVDAPADVDGAVADAPSGTRRRRRVDSEVISTGMIPIISKPGADKAAERPLSRREKREIEARRAAERRAEIARLEREQEKPEPKPARRATAPQTTSTSTPPITVPAVAQQAAVDPDGAPGENIEVTMGDSFTESAVEITDMSGLDTIEIRRAALRAETERLTQEILEMGQANPNVIDPAMLRRQKELAEKSRELQDLETAAIAIIEESEQPSAHDDEASNTDGIQDTGQTAPVGTITNDQPAESEPEPEEDLEDHDSKAHGAVEDTIAQSQQPAAELPDEPSTPATRKATRRRTRRAQSPPMITGPFDVDQRAADQTAPVPSAELLGELQRPAKRSSGEPVEATEAHGLDSLEDRVFEAPERRMVLSSAIVFAIGVIALITAIILLIR</sequence>
<evidence type="ECO:0000256" key="2">
    <source>
        <dbReference type="SAM" id="MobiDB-lite"/>
    </source>
</evidence>
<dbReference type="AlphaFoldDB" id="A0A921FKL4"/>
<feature type="region of interest" description="Disordered" evidence="2">
    <location>
        <begin position="278"/>
        <end position="420"/>
    </location>
</feature>
<evidence type="ECO:0000256" key="3">
    <source>
        <dbReference type="SAM" id="Phobius"/>
    </source>
</evidence>
<accession>A0A921FKL4</accession>
<feature type="compositionally biased region" description="Low complexity" evidence="2">
    <location>
        <begin position="159"/>
        <end position="173"/>
    </location>
</feature>
<keyword evidence="3" id="KW-0812">Transmembrane</keyword>
<dbReference type="EMBL" id="DYXC01000043">
    <property type="protein sequence ID" value="HJF13833.1"/>
    <property type="molecule type" value="Genomic_DNA"/>
</dbReference>
<feature type="compositionally biased region" description="Basic and acidic residues" evidence="2">
    <location>
        <begin position="113"/>
        <end position="156"/>
    </location>
</feature>
<dbReference type="RefSeq" id="WP_303902883.1">
    <property type="nucleotide sequence ID" value="NZ_DYXC01000043.1"/>
</dbReference>
<evidence type="ECO:0000313" key="4">
    <source>
        <dbReference type="EMBL" id="HJF13833.1"/>
    </source>
</evidence>
<feature type="compositionally biased region" description="Acidic residues" evidence="2">
    <location>
        <begin position="313"/>
        <end position="325"/>
    </location>
</feature>
<organism evidence="4 5">
    <name type="scientific">Enteractinococcus helveticum</name>
    <dbReference type="NCBI Taxonomy" id="1837282"/>
    <lineage>
        <taxon>Bacteria</taxon>
        <taxon>Bacillati</taxon>
        <taxon>Actinomycetota</taxon>
        <taxon>Actinomycetes</taxon>
        <taxon>Micrococcales</taxon>
        <taxon>Micrococcaceae</taxon>
    </lineage>
</organism>
<keyword evidence="3" id="KW-0472">Membrane</keyword>
<gene>
    <name evidence="4" type="ORF">K8V32_03385</name>
</gene>
<evidence type="ECO:0000256" key="1">
    <source>
        <dbReference type="SAM" id="Coils"/>
    </source>
</evidence>
<feature type="transmembrane region" description="Helical" evidence="3">
    <location>
        <begin position="436"/>
        <end position="458"/>
    </location>
</feature>
<feature type="compositionally biased region" description="Basic and acidic residues" evidence="2">
    <location>
        <begin position="7"/>
        <end position="47"/>
    </location>
</feature>
<dbReference type="Proteomes" id="UP000703315">
    <property type="component" value="Unassembled WGS sequence"/>
</dbReference>
<feature type="coiled-coil region" evidence="1">
    <location>
        <begin position="215"/>
        <end position="278"/>
    </location>
</feature>
<reference evidence="4" key="1">
    <citation type="journal article" date="2021" name="PeerJ">
        <title>Extensive microbial diversity within the chicken gut microbiome revealed by metagenomics and culture.</title>
        <authorList>
            <person name="Gilroy R."/>
            <person name="Ravi A."/>
            <person name="Getino M."/>
            <person name="Pursley I."/>
            <person name="Horton D.L."/>
            <person name="Alikhan N.F."/>
            <person name="Baker D."/>
            <person name="Gharbi K."/>
            <person name="Hall N."/>
            <person name="Watson M."/>
            <person name="Adriaenssens E.M."/>
            <person name="Foster-Nyarko E."/>
            <person name="Jarju S."/>
            <person name="Secka A."/>
            <person name="Antonio M."/>
            <person name="Oren A."/>
            <person name="Chaudhuri R.R."/>
            <person name="La Ragione R."/>
            <person name="Hildebrand F."/>
            <person name="Pallen M.J."/>
        </authorList>
    </citation>
    <scope>NUCLEOTIDE SEQUENCE</scope>
    <source>
        <strain evidence="4">ChiHjej13B12-14962</strain>
    </source>
</reference>
<proteinExistence type="predicted"/>